<keyword evidence="2" id="KW-1185">Reference proteome</keyword>
<evidence type="ECO:0000313" key="1">
    <source>
        <dbReference type="EMBL" id="KAI4830843.1"/>
    </source>
</evidence>
<protein>
    <submittedName>
        <fullName evidence="1">Uncharacterized protein</fullName>
    </submittedName>
</protein>
<comment type="caution">
    <text evidence="1">The sequence shown here is derived from an EMBL/GenBank/DDBJ whole genome shotgun (WGS) entry which is preliminary data.</text>
</comment>
<sequence length="164" mass="18172">MSKLLMAVELGTDVYRGKSLDEIDLDLEMAIPSKEGAQQAAQHGESDVQVSGPSKAKRSNTTATAELMEDSEEEANLLTSTKRRSQEPKRAETAGVKGCRRPWTSKEKAAVRRQLGRFITLQRVPGKEPCVTALEAEPVLCSRSWKDVKNQVYNSITAQKRKLL</sequence>
<proteinExistence type="predicted"/>
<gene>
    <name evidence="1" type="ORF">KUCAC02_002449</name>
</gene>
<dbReference type="EMBL" id="CM043787">
    <property type="protein sequence ID" value="KAI4830843.1"/>
    <property type="molecule type" value="Genomic_DNA"/>
</dbReference>
<accession>A0ACB9XTQ7</accession>
<reference evidence="1" key="1">
    <citation type="submission" date="2022-05" db="EMBL/GenBank/DDBJ databases">
        <title>Chromosome-level genome of Chaenocephalus aceratus.</title>
        <authorList>
            <person name="Park H."/>
        </authorList>
    </citation>
    <scope>NUCLEOTIDE SEQUENCE</scope>
    <source>
        <strain evidence="1">KU_202001</strain>
    </source>
</reference>
<organism evidence="1 2">
    <name type="scientific">Chaenocephalus aceratus</name>
    <name type="common">Blackfin icefish</name>
    <name type="synonym">Chaenichthys aceratus</name>
    <dbReference type="NCBI Taxonomy" id="36190"/>
    <lineage>
        <taxon>Eukaryota</taxon>
        <taxon>Metazoa</taxon>
        <taxon>Chordata</taxon>
        <taxon>Craniata</taxon>
        <taxon>Vertebrata</taxon>
        <taxon>Euteleostomi</taxon>
        <taxon>Actinopterygii</taxon>
        <taxon>Neopterygii</taxon>
        <taxon>Teleostei</taxon>
        <taxon>Neoteleostei</taxon>
        <taxon>Acanthomorphata</taxon>
        <taxon>Eupercaria</taxon>
        <taxon>Perciformes</taxon>
        <taxon>Notothenioidei</taxon>
        <taxon>Channichthyidae</taxon>
        <taxon>Chaenocephalus</taxon>
    </lineage>
</organism>
<name>A0ACB9XTQ7_CHAAC</name>
<dbReference type="Proteomes" id="UP001057452">
    <property type="component" value="Chromosome 3"/>
</dbReference>
<evidence type="ECO:0000313" key="2">
    <source>
        <dbReference type="Proteomes" id="UP001057452"/>
    </source>
</evidence>